<dbReference type="SUPFAM" id="SSF103473">
    <property type="entry name" value="MFS general substrate transporter"/>
    <property type="match status" value="1"/>
</dbReference>
<dbReference type="PANTHER" id="PTHR23534:SF1">
    <property type="entry name" value="MAJOR FACILITATOR SUPERFAMILY PROTEIN"/>
    <property type="match status" value="1"/>
</dbReference>
<dbReference type="InterPro" id="IPR020846">
    <property type="entry name" value="MFS_dom"/>
</dbReference>
<dbReference type="InterPro" id="IPR011701">
    <property type="entry name" value="MFS"/>
</dbReference>
<feature type="transmembrane region" description="Helical" evidence="4">
    <location>
        <begin position="348"/>
        <end position="373"/>
    </location>
</feature>
<dbReference type="Proteomes" id="UP001595952">
    <property type="component" value="Unassembled WGS sequence"/>
</dbReference>
<evidence type="ECO:0000313" key="6">
    <source>
        <dbReference type="EMBL" id="MFC4639839.1"/>
    </source>
</evidence>
<keyword evidence="2 4" id="KW-1133">Transmembrane helix</keyword>
<evidence type="ECO:0000256" key="1">
    <source>
        <dbReference type="ARBA" id="ARBA00022692"/>
    </source>
</evidence>
<reference evidence="7" key="1">
    <citation type="journal article" date="2019" name="Int. J. Syst. Evol. Microbiol.">
        <title>The Global Catalogue of Microorganisms (GCM) 10K type strain sequencing project: providing services to taxonomists for standard genome sequencing and annotation.</title>
        <authorList>
            <consortium name="The Broad Institute Genomics Platform"/>
            <consortium name="The Broad Institute Genome Sequencing Center for Infectious Disease"/>
            <person name="Wu L."/>
            <person name="Ma J."/>
        </authorList>
    </citation>
    <scope>NUCLEOTIDE SEQUENCE [LARGE SCALE GENOMIC DNA]</scope>
    <source>
        <strain evidence="7">CCUG 55995</strain>
    </source>
</reference>
<feature type="transmembrane region" description="Helical" evidence="4">
    <location>
        <begin position="379"/>
        <end position="396"/>
    </location>
</feature>
<dbReference type="Gene3D" id="1.20.1250.20">
    <property type="entry name" value="MFS general substrate transporter like domains"/>
    <property type="match status" value="2"/>
</dbReference>
<dbReference type="Pfam" id="PF07690">
    <property type="entry name" value="MFS_1"/>
    <property type="match status" value="1"/>
</dbReference>
<dbReference type="PANTHER" id="PTHR23534">
    <property type="entry name" value="MFS PERMEASE"/>
    <property type="match status" value="1"/>
</dbReference>
<name>A0ABV9IBY2_9DEIO</name>
<sequence>MTAPSRSLRDRLPLRPGTASGVLAAAVTLACAEFVRSGLYAGYLIPVIDSPEHMYHLPAAVGGFAWTTHLVTDTLMRGPAGLLLQRYGPRRVVLAGALLCLLALGLLFVAKSAWLLLLVAALHAVGFSPMWPATMNLTADAAKAGYEGRVLTTVSTAVMPLSGLGLIVYGAVGRNADLLPVLMTLAVMGLGTLLSLLLPLRRTLAAPAPEEGKPRLNPSVLPALLPLLPAALMQTLTQSLIGAWLIRIAPSFGLEYWQLIALLVVGGGVAFASMPLTGRVADQGRARLTVTVGYALVGLGMLGFTLLPPLWLLYVLAGVIGLGYAFLTPGWAALVAQTLPEAQRPAAWGMIMTVESAGTAAGPSLGGLALQLAGVRGPFALSGLMALVTALGYVVFQAHFQGARGQAAAEATTERPGA</sequence>
<keyword evidence="1 4" id="KW-0812">Transmembrane</keyword>
<feature type="transmembrane region" description="Helical" evidence="4">
    <location>
        <begin position="150"/>
        <end position="172"/>
    </location>
</feature>
<evidence type="ECO:0000256" key="3">
    <source>
        <dbReference type="ARBA" id="ARBA00023136"/>
    </source>
</evidence>
<accession>A0ABV9IBY2</accession>
<feature type="transmembrane region" description="Helical" evidence="4">
    <location>
        <begin position="220"/>
        <end position="244"/>
    </location>
</feature>
<keyword evidence="3 4" id="KW-0472">Membrane</keyword>
<feature type="transmembrane region" description="Helical" evidence="4">
    <location>
        <begin position="92"/>
        <end position="110"/>
    </location>
</feature>
<feature type="transmembrane region" description="Helical" evidence="4">
    <location>
        <begin position="256"/>
        <end position="276"/>
    </location>
</feature>
<comment type="caution">
    <text evidence="6">The sequence shown here is derived from an EMBL/GenBank/DDBJ whole genome shotgun (WGS) entry which is preliminary data.</text>
</comment>
<proteinExistence type="predicted"/>
<dbReference type="PROSITE" id="PS51257">
    <property type="entry name" value="PROKAR_LIPOPROTEIN"/>
    <property type="match status" value="1"/>
</dbReference>
<feature type="domain" description="Major facilitator superfamily (MFS) profile" evidence="5">
    <location>
        <begin position="223"/>
        <end position="418"/>
    </location>
</feature>
<protein>
    <submittedName>
        <fullName evidence="6">MFS transporter</fullName>
    </submittedName>
</protein>
<feature type="transmembrane region" description="Helical" evidence="4">
    <location>
        <begin position="313"/>
        <end position="336"/>
    </location>
</feature>
<dbReference type="EMBL" id="JBHSEI010000010">
    <property type="protein sequence ID" value="MFC4639839.1"/>
    <property type="molecule type" value="Genomic_DNA"/>
</dbReference>
<feature type="transmembrane region" description="Helical" evidence="4">
    <location>
        <begin position="178"/>
        <end position="200"/>
    </location>
</feature>
<evidence type="ECO:0000256" key="4">
    <source>
        <dbReference type="SAM" id="Phobius"/>
    </source>
</evidence>
<evidence type="ECO:0000259" key="5">
    <source>
        <dbReference type="PROSITE" id="PS50850"/>
    </source>
</evidence>
<feature type="transmembrane region" description="Helical" evidence="4">
    <location>
        <begin position="288"/>
        <end position="307"/>
    </location>
</feature>
<evidence type="ECO:0000256" key="2">
    <source>
        <dbReference type="ARBA" id="ARBA00022989"/>
    </source>
</evidence>
<feature type="transmembrane region" description="Helical" evidence="4">
    <location>
        <begin position="116"/>
        <end position="138"/>
    </location>
</feature>
<gene>
    <name evidence="6" type="ORF">ACFO0D_16020</name>
</gene>
<evidence type="ECO:0000313" key="7">
    <source>
        <dbReference type="Proteomes" id="UP001595952"/>
    </source>
</evidence>
<organism evidence="6 7">
    <name type="scientific">Deinococcus hohokamensis</name>
    <dbReference type="NCBI Taxonomy" id="309883"/>
    <lineage>
        <taxon>Bacteria</taxon>
        <taxon>Thermotogati</taxon>
        <taxon>Deinococcota</taxon>
        <taxon>Deinococci</taxon>
        <taxon>Deinococcales</taxon>
        <taxon>Deinococcaceae</taxon>
        <taxon>Deinococcus</taxon>
    </lineage>
</organism>
<dbReference type="RefSeq" id="WP_380062816.1">
    <property type="nucleotide sequence ID" value="NZ_JBHSEI010000010.1"/>
</dbReference>
<dbReference type="InterPro" id="IPR036259">
    <property type="entry name" value="MFS_trans_sf"/>
</dbReference>
<dbReference type="PROSITE" id="PS50850">
    <property type="entry name" value="MFS"/>
    <property type="match status" value="1"/>
</dbReference>
<keyword evidence="7" id="KW-1185">Reference proteome</keyword>